<evidence type="ECO:0000256" key="5">
    <source>
        <dbReference type="ARBA" id="ARBA00022741"/>
    </source>
</evidence>
<dbReference type="Pfam" id="PF02653">
    <property type="entry name" value="BPD_transp_2"/>
    <property type="match status" value="1"/>
</dbReference>
<sequence>MDVTANLWRRYRALPSWLLPLLIAVVALTLPYAGLNFSMSRQIQLACILALVVGGLNLSLGYAGELALGQAAMYAAGAYTAGLMSIHGHTDIVVQLVVSGLVALVVGIVTGIPGLRLGAWSLAMTSFFLVLLVPDVLSVFADTTGGRNGLSGIESATLFGQTMDQTQFYVVIVVVTILWFAIMRNLVVSRHGIAMRTLKQSPVLAASTGVSVFRMKLAGYAIGAFPAGLAGALFANLDQYVSPEAFGFTFATAVLAASILGGSASVYGALVGAFIMQIGPNQSSAFQQYSLVFYGAFLIVGGVLLSGGLAKLANGLIARLDRRAGVRVVTPVLDDTATEGADPDHAGPAVDALRGGELRVEQLSKAFGGNQVLRSVTLSAPPAQVTALIGPNGSGKTTTLNMICGFYRADEGQILVGDTAIQKMRPHQVARVGVARTFQTPSIPEGITVLEAVAAGRYTTDRASMFATVLRLPRFRRVRRADVAEAERVLALVGLAHLRDADATSLPLGNRRLLEVARALVSNPRVLLLDEAASGLDEDEVARLAELIRRIRDAGGTVVLVEHNFRLVLSLADTIVVLAEGQVIACGPPDEVEQDPRVLREYLGITAGDNPDTPGDDETQMAEVRS</sequence>
<feature type="transmembrane region" description="Helical" evidence="10">
    <location>
        <begin position="45"/>
        <end position="64"/>
    </location>
</feature>
<dbReference type="SMART" id="SM00382">
    <property type="entry name" value="AAA"/>
    <property type="match status" value="1"/>
</dbReference>
<dbReference type="InterPro" id="IPR003593">
    <property type="entry name" value="AAA+_ATPase"/>
</dbReference>
<evidence type="ECO:0000313" key="12">
    <source>
        <dbReference type="EMBL" id="MDG3015670.1"/>
    </source>
</evidence>
<evidence type="ECO:0000256" key="8">
    <source>
        <dbReference type="ARBA" id="ARBA00023136"/>
    </source>
</evidence>
<dbReference type="PANTHER" id="PTHR45772">
    <property type="entry name" value="CONSERVED COMPONENT OF ABC TRANSPORTER FOR NATURAL AMINO ACIDS-RELATED"/>
    <property type="match status" value="1"/>
</dbReference>
<dbReference type="GO" id="GO:0005524">
    <property type="term" value="F:ATP binding"/>
    <property type="evidence" value="ECO:0007669"/>
    <property type="project" value="UniProtKB-KW"/>
</dbReference>
<comment type="subcellular location">
    <subcellularLocation>
        <location evidence="1">Cell membrane</location>
        <topology evidence="1">Multi-pass membrane protein</topology>
    </subcellularLocation>
</comment>
<dbReference type="InterPro" id="IPR051120">
    <property type="entry name" value="ABC_AA/LPS_Transport"/>
</dbReference>
<feature type="transmembrane region" description="Helical" evidence="10">
    <location>
        <begin position="247"/>
        <end position="270"/>
    </location>
</feature>
<keyword evidence="4 10" id="KW-0812">Transmembrane</keyword>
<dbReference type="EMBL" id="JANRHA010000009">
    <property type="protein sequence ID" value="MDG3015670.1"/>
    <property type="molecule type" value="Genomic_DNA"/>
</dbReference>
<dbReference type="AlphaFoldDB" id="A0A9X4M293"/>
<dbReference type="CDD" id="cd03219">
    <property type="entry name" value="ABC_Mj1267_LivG_branched"/>
    <property type="match status" value="1"/>
</dbReference>
<dbReference type="PROSITE" id="PS50893">
    <property type="entry name" value="ABC_TRANSPORTER_2"/>
    <property type="match status" value="1"/>
</dbReference>
<evidence type="ECO:0000256" key="6">
    <source>
        <dbReference type="ARBA" id="ARBA00022840"/>
    </source>
</evidence>
<dbReference type="Gene3D" id="3.40.50.300">
    <property type="entry name" value="P-loop containing nucleotide triphosphate hydrolases"/>
    <property type="match status" value="1"/>
</dbReference>
<evidence type="ECO:0000259" key="11">
    <source>
        <dbReference type="PROSITE" id="PS50893"/>
    </source>
</evidence>
<gene>
    <name evidence="12" type="ORF">NVS88_14000</name>
</gene>
<evidence type="ECO:0000256" key="9">
    <source>
        <dbReference type="SAM" id="MobiDB-lite"/>
    </source>
</evidence>
<dbReference type="Proteomes" id="UP001152755">
    <property type="component" value="Unassembled WGS sequence"/>
</dbReference>
<dbReference type="Pfam" id="PF00005">
    <property type="entry name" value="ABC_tran"/>
    <property type="match status" value="1"/>
</dbReference>
<feature type="transmembrane region" description="Helical" evidence="10">
    <location>
        <begin position="217"/>
        <end position="235"/>
    </location>
</feature>
<keyword evidence="7 10" id="KW-1133">Transmembrane helix</keyword>
<protein>
    <submittedName>
        <fullName evidence="12">Branched-chain amino acid ABC transporter ATP-binding protein/permease</fullName>
    </submittedName>
</protein>
<comment type="caution">
    <text evidence="12">The sequence shown here is derived from an EMBL/GenBank/DDBJ whole genome shotgun (WGS) entry which is preliminary data.</text>
</comment>
<evidence type="ECO:0000256" key="10">
    <source>
        <dbReference type="SAM" id="Phobius"/>
    </source>
</evidence>
<keyword evidence="6 12" id="KW-0067">ATP-binding</keyword>
<keyword evidence="2" id="KW-0813">Transport</keyword>
<dbReference type="GO" id="GO:0016887">
    <property type="term" value="F:ATP hydrolysis activity"/>
    <property type="evidence" value="ECO:0007669"/>
    <property type="project" value="InterPro"/>
</dbReference>
<feature type="transmembrane region" description="Helical" evidence="10">
    <location>
        <begin position="14"/>
        <end position="33"/>
    </location>
</feature>
<accession>A0A9X4M293</accession>
<organism evidence="12 13">
    <name type="scientific">Speluncibacter jeojiensis</name>
    <dbReference type="NCBI Taxonomy" id="2710754"/>
    <lineage>
        <taxon>Bacteria</taxon>
        <taxon>Bacillati</taxon>
        <taxon>Actinomycetota</taxon>
        <taxon>Actinomycetes</taxon>
        <taxon>Mycobacteriales</taxon>
        <taxon>Speluncibacteraceae</taxon>
        <taxon>Speluncibacter</taxon>
    </lineage>
</organism>
<feature type="transmembrane region" description="Helical" evidence="10">
    <location>
        <begin position="92"/>
        <end position="112"/>
    </location>
</feature>
<feature type="transmembrane region" description="Helical" evidence="10">
    <location>
        <begin position="291"/>
        <end position="310"/>
    </location>
</feature>
<keyword evidence="3" id="KW-1003">Cell membrane</keyword>
<evidence type="ECO:0000256" key="2">
    <source>
        <dbReference type="ARBA" id="ARBA00022448"/>
    </source>
</evidence>
<dbReference type="InterPro" id="IPR043428">
    <property type="entry name" value="LivM-like"/>
</dbReference>
<dbReference type="SUPFAM" id="SSF52540">
    <property type="entry name" value="P-loop containing nucleoside triphosphate hydrolases"/>
    <property type="match status" value="1"/>
</dbReference>
<reference evidence="12" key="1">
    <citation type="submission" date="2022-08" db="EMBL/GenBank/DDBJ databases">
        <title>Genome analysis of Corynebacteriales strain.</title>
        <authorList>
            <person name="Lee S.D."/>
        </authorList>
    </citation>
    <scope>NUCLEOTIDE SEQUENCE</scope>
    <source>
        <strain evidence="12">D3-21</strain>
    </source>
</reference>
<dbReference type="CDD" id="cd06581">
    <property type="entry name" value="TM_PBP1_LivM_like"/>
    <property type="match status" value="1"/>
</dbReference>
<feature type="domain" description="ABC transporter" evidence="11">
    <location>
        <begin position="358"/>
        <end position="605"/>
    </location>
</feature>
<evidence type="ECO:0000256" key="3">
    <source>
        <dbReference type="ARBA" id="ARBA00022475"/>
    </source>
</evidence>
<name>A0A9X4M293_9ACTN</name>
<dbReference type="InterPro" id="IPR003439">
    <property type="entry name" value="ABC_transporter-like_ATP-bd"/>
</dbReference>
<dbReference type="InterPro" id="IPR027417">
    <property type="entry name" value="P-loop_NTPase"/>
</dbReference>
<dbReference type="RefSeq" id="WP_332520161.1">
    <property type="nucleotide sequence ID" value="NZ_JANRHA010000009.1"/>
</dbReference>
<keyword evidence="8 10" id="KW-0472">Membrane</keyword>
<dbReference type="GO" id="GO:0015658">
    <property type="term" value="F:branched-chain amino acid transmembrane transporter activity"/>
    <property type="evidence" value="ECO:0007669"/>
    <property type="project" value="InterPro"/>
</dbReference>
<evidence type="ECO:0000256" key="1">
    <source>
        <dbReference type="ARBA" id="ARBA00004651"/>
    </source>
</evidence>
<evidence type="ECO:0000256" key="7">
    <source>
        <dbReference type="ARBA" id="ARBA00022989"/>
    </source>
</evidence>
<dbReference type="InterPro" id="IPR001851">
    <property type="entry name" value="ABC_transp_permease"/>
</dbReference>
<keyword evidence="13" id="KW-1185">Reference proteome</keyword>
<evidence type="ECO:0000256" key="4">
    <source>
        <dbReference type="ARBA" id="ARBA00022692"/>
    </source>
</evidence>
<proteinExistence type="predicted"/>
<evidence type="ECO:0000313" key="13">
    <source>
        <dbReference type="Proteomes" id="UP001152755"/>
    </source>
</evidence>
<feature type="transmembrane region" description="Helical" evidence="10">
    <location>
        <begin position="119"/>
        <end position="141"/>
    </location>
</feature>
<feature type="region of interest" description="Disordered" evidence="9">
    <location>
        <begin position="605"/>
        <end position="626"/>
    </location>
</feature>
<dbReference type="GO" id="GO:0005886">
    <property type="term" value="C:plasma membrane"/>
    <property type="evidence" value="ECO:0007669"/>
    <property type="project" value="UniProtKB-SubCell"/>
</dbReference>
<feature type="transmembrane region" description="Helical" evidence="10">
    <location>
        <begin position="168"/>
        <end position="187"/>
    </location>
</feature>
<keyword evidence="5" id="KW-0547">Nucleotide-binding</keyword>